<name>A0A0G4HHU9_9ALVE</name>
<organism evidence="3">
    <name type="scientific">Chromera velia CCMP2878</name>
    <dbReference type="NCBI Taxonomy" id="1169474"/>
    <lineage>
        <taxon>Eukaryota</taxon>
        <taxon>Sar</taxon>
        <taxon>Alveolata</taxon>
        <taxon>Colpodellida</taxon>
        <taxon>Chromeraceae</taxon>
        <taxon>Chromera</taxon>
    </lineage>
</organism>
<gene>
    <name evidence="3" type="ORF">Cvel_27723</name>
</gene>
<keyword evidence="2" id="KW-0812">Transmembrane</keyword>
<feature type="transmembrane region" description="Helical" evidence="2">
    <location>
        <begin position="7"/>
        <end position="27"/>
    </location>
</feature>
<feature type="region of interest" description="Disordered" evidence="1">
    <location>
        <begin position="181"/>
        <end position="323"/>
    </location>
</feature>
<evidence type="ECO:0000313" key="3">
    <source>
        <dbReference type="EMBL" id="CEM43715.1"/>
    </source>
</evidence>
<evidence type="ECO:0000256" key="2">
    <source>
        <dbReference type="SAM" id="Phobius"/>
    </source>
</evidence>
<feature type="compositionally biased region" description="Acidic residues" evidence="1">
    <location>
        <begin position="305"/>
        <end position="314"/>
    </location>
</feature>
<feature type="transmembrane region" description="Helical" evidence="2">
    <location>
        <begin position="97"/>
        <end position="117"/>
    </location>
</feature>
<feature type="transmembrane region" description="Helical" evidence="2">
    <location>
        <begin position="137"/>
        <end position="161"/>
    </location>
</feature>
<proteinExistence type="predicted"/>
<feature type="transmembrane region" description="Helical" evidence="2">
    <location>
        <begin position="66"/>
        <end position="90"/>
    </location>
</feature>
<keyword evidence="2" id="KW-1133">Transmembrane helix</keyword>
<feature type="compositionally biased region" description="Basic and acidic residues" evidence="1">
    <location>
        <begin position="222"/>
        <end position="231"/>
    </location>
</feature>
<dbReference type="AlphaFoldDB" id="A0A0G4HHU9"/>
<accession>A0A0G4HHU9</accession>
<keyword evidence="2" id="KW-0472">Membrane</keyword>
<dbReference type="EMBL" id="CDMZ01002743">
    <property type="protein sequence ID" value="CEM43715.1"/>
    <property type="molecule type" value="Genomic_DNA"/>
</dbReference>
<reference evidence="3" key="1">
    <citation type="submission" date="2014-11" db="EMBL/GenBank/DDBJ databases">
        <authorList>
            <person name="Otto D Thomas"/>
            <person name="Naeem Raeece"/>
        </authorList>
    </citation>
    <scope>NUCLEOTIDE SEQUENCE</scope>
</reference>
<feature type="compositionally biased region" description="Polar residues" evidence="1">
    <location>
        <begin position="258"/>
        <end position="289"/>
    </location>
</feature>
<evidence type="ECO:0000256" key="1">
    <source>
        <dbReference type="SAM" id="MobiDB-lite"/>
    </source>
</evidence>
<dbReference type="VEuPathDB" id="CryptoDB:Cvel_27723"/>
<sequence>MANQEVGLKVISAVFGFISLCFILVALTQNTWAVKTIEIVDTATRKVTTWNYDQGLREVETEDGSLAAFALFIVGAVFLLVGLVMTPVLLKDFRRRFKISVMTFILAGGVLFLAAFLSFDLTRNAMWGDLPSSDYPVLSTAANLALVSTVFAVCAAFFAILPPRTNKNAFVDKDDIKRRTTKWDKESVASKKRKRTQTGLTSEGGGTREELHLVIPGDMTEASERGGHGKAPESLVKSPTESWKAGISTERGAYKPSASLSRLNSSPPQGNPSEVPSGRSPETLNPSTSRLEDVPEEPHPGEGGEGGEAEEVQTEADLPGSAV</sequence>
<protein>
    <submittedName>
        <fullName evidence="3">Uncharacterized protein</fullName>
    </submittedName>
</protein>
<feature type="compositionally biased region" description="Basic and acidic residues" evidence="1">
    <location>
        <begin position="290"/>
        <end position="302"/>
    </location>
</feature>